<dbReference type="PaxDb" id="880073-Calab_3595"/>
<dbReference type="STRING" id="880073.Cabys_2538"/>
<dbReference type="EMBL" id="CP018099">
    <property type="protein sequence ID" value="APF19287.1"/>
    <property type="molecule type" value="Genomic_DNA"/>
</dbReference>
<dbReference type="InterPro" id="IPR011113">
    <property type="entry name" value="Rho_RNA-bd"/>
</dbReference>
<protein>
    <recommendedName>
        <fullName evidence="7">Transcription termination factor Rho</fullName>
        <ecNumber evidence="7">3.6.4.-</ecNumber>
    </recommendedName>
    <alternativeName>
        <fullName evidence="7">ATP-dependent helicase Rho</fullName>
    </alternativeName>
</protein>
<dbReference type="SUPFAM" id="SSF50249">
    <property type="entry name" value="Nucleic acid-binding proteins"/>
    <property type="match status" value="1"/>
</dbReference>
<keyword evidence="2 7" id="KW-0378">Hydrolase</keyword>
<reference evidence="11 12" key="1">
    <citation type="submission" date="2011-09" db="EMBL/GenBank/DDBJ databases">
        <title>The permanent draft genome of Caldithrix abyssi DSM 13497.</title>
        <authorList>
            <consortium name="US DOE Joint Genome Institute (JGI-PGF)"/>
            <person name="Lucas S."/>
            <person name="Han J."/>
            <person name="Lapidus A."/>
            <person name="Bruce D."/>
            <person name="Goodwin L."/>
            <person name="Pitluck S."/>
            <person name="Peters L."/>
            <person name="Kyrpides N."/>
            <person name="Mavromatis K."/>
            <person name="Ivanova N."/>
            <person name="Mikhailova N."/>
            <person name="Chertkov O."/>
            <person name="Detter J.C."/>
            <person name="Tapia R."/>
            <person name="Han C."/>
            <person name="Land M."/>
            <person name="Hauser L."/>
            <person name="Markowitz V."/>
            <person name="Cheng J.-F."/>
            <person name="Hugenholtz P."/>
            <person name="Woyke T."/>
            <person name="Wu D."/>
            <person name="Spring S."/>
            <person name="Brambilla E."/>
            <person name="Klenk H.-P."/>
            <person name="Eisen J.A."/>
        </authorList>
    </citation>
    <scope>NUCLEOTIDE SEQUENCE [LARGE SCALE GENOMIC DNA]</scope>
    <source>
        <strain evidence="11 12">DSM 13497</strain>
    </source>
</reference>
<dbReference type="InterPro" id="IPR004665">
    <property type="entry name" value="Term_rho"/>
</dbReference>
<dbReference type="InterPro" id="IPR000194">
    <property type="entry name" value="ATPase_F1/V1/A1_a/bsu_nucl-bd"/>
</dbReference>
<proteinExistence type="inferred from homology"/>
<keyword evidence="12" id="KW-1185">Reference proteome</keyword>
<dbReference type="NCBIfam" id="NF006886">
    <property type="entry name" value="PRK09376.1"/>
    <property type="match status" value="1"/>
</dbReference>
<dbReference type="EMBL" id="CM001402">
    <property type="protein sequence ID" value="EHO43193.1"/>
    <property type="molecule type" value="Genomic_DNA"/>
</dbReference>
<dbReference type="InParanoid" id="H1XYC6"/>
<keyword evidence="7" id="KW-0547">Nucleotide-binding</keyword>
<dbReference type="GO" id="GO:0004386">
    <property type="term" value="F:helicase activity"/>
    <property type="evidence" value="ECO:0007669"/>
    <property type="project" value="UniProtKB-UniRule"/>
</dbReference>
<dbReference type="Gene3D" id="3.40.50.300">
    <property type="entry name" value="P-loop containing nucleotide triphosphate hydrolases"/>
    <property type="match status" value="1"/>
</dbReference>
<evidence type="ECO:0000259" key="9">
    <source>
        <dbReference type="PROSITE" id="PS51856"/>
    </source>
</evidence>
<keyword evidence="1 7" id="KW-0806">Transcription termination</keyword>
<feature type="binding site" evidence="7">
    <location>
        <begin position="134"/>
        <end position="139"/>
    </location>
    <ligand>
        <name>ATP</name>
        <dbReference type="ChEBI" id="CHEBI:30616"/>
    </ligand>
</feature>
<dbReference type="PANTHER" id="PTHR46425:SF1">
    <property type="entry name" value="TRANSCRIPTION TERMINATION FACTOR RHO"/>
    <property type="match status" value="1"/>
</dbReference>
<reference evidence="10 13" key="2">
    <citation type="submission" date="2016-11" db="EMBL/GenBank/DDBJ databases">
        <title>Genomic analysis of Caldithrix abyssi and proposal of a novel bacterial phylum Caldithrichaeota.</title>
        <authorList>
            <person name="Kublanov I."/>
            <person name="Sigalova O."/>
            <person name="Gavrilov S."/>
            <person name="Lebedinsky A."/>
            <person name="Ivanova N."/>
            <person name="Daum C."/>
            <person name="Reddy T."/>
            <person name="Klenk H.P."/>
            <person name="Goker M."/>
            <person name="Reva O."/>
            <person name="Miroshnichenko M."/>
            <person name="Kyprides N."/>
            <person name="Woyke T."/>
            <person name="Gelfand M."/>
        </authorList>
    </citation>
    <scope>NUCLEOTIDE SEQUENCE [LARGE SCALE GENOMIC DNA]</scope>
    <source>
        <strain evidence="10 13">LF13</strain>
    </source>
</reference>
<evidence type="ECO:0000256" key="2">
    <source>
        <dbReference type="ARBA" id="ARBA00022801"/>
    </source>
</evidence>
<dbReference type="Pfam" id="PF00006">
    <property type="entry name" value="ATP-synt_ab"/>
    <property type="match status" value="1"/>
</dbReference>
<keyword evidence="6 7" id="KW-0804">Transcription</keyword>
<evidence type="ECO:0000256" key="1">
    <source>
        <dbReference type="ARBA" id="ARBA00022472"/>
    </source>
</evidence>
<name>H1XYC6_CALAY</name>
<dbReference type="SMART" id="SM00382">
    <property type="entry name" value="AAA"/>
    <property type="match status" value="1"/>
</dbReference>
<evidence type="ECO:0000256" key="4">
    <source>
        <dbReference type="ARBA" id="ARBA00022884"/>
    </source>
</evidence>
<dbReference type="GO" id="GO:0003723">
    <property type="term" value="F:RNA binding"/>
    <property type="evidence" value="ECO:0007669"/>
    <property type="project" value="UniProtKB-UniRule"/>
</dbReference>
<feature type="domain" description="Rho RNA-BD" evidence="9">
    <location>
        <begin position="4"/>
        <end position="79"/>
    </location>
</feature>
<dbReference type="Proteomes" id="UP000004671">
    <property type="component" value="Chromosome"/>
</dbReference>
<dbReference type="KEGG" id="caby:Cabys_2538"/>
<accession>H1XYC6</accession>
<dbReference type="Gene3D" id="2.40.50.140">
    <property type="entry name" value="Nucleic acid-binding proteins"/>
    <property type="match status" value="1"/>
</dbReference>
<evidence type="ECO:0000256" key="7">
    <source>
        <dbReference type="HAMAP-Rule" id="MF_01884"/>
    </source>
</evidence>
<feature type="binding site" evidence="7">
    <location>
        <position position="165"/>
    </location>
    <ligand>
        <name>ATP</name>
        <dbReference type="ChEBI" id="CHEBI:30616"/>
    </ligand>
</feature>
<dbReference type="GO" id="GO:0016787">
    <property type="term" value="F:hydrolase activity"/>
    <property type="evidence" value="ECO:0007669"/>
    <property type="project" value="UniProtKB-KW"/>
</dbReference>
<evidence type="ECO:0000313" key="13">
    <source>
        <dbReference type="Proteomes" id="UP000183868"/>
    </source>
</evidence>
<dbReference type="Pfam" id="PF07497">
    <property type="entry name" value="Rho_RNA_bind"/>
    <property type="match status" value="1"/>
</dbReference>
<evidence type="ECO:0000256" key="3">
    <source>
        <dbReference type="ARBA" id="ARBA00022806"/>
    </source>
</evidence>
<dbReference type="GO" id="GO:0008186">
    <property type="term" value="F:ATP-dependent activity, acting on RNA"/>
    <property type="evidence" value="ECO:0007669"/>
    <property type="project" value="InterPro"/>
</dbReference>
<dbReference type="InterPro" id="IPR003593">
    <property type="entry name" value="AAA+_ATPase"/>
</dbReference>
<dbReference type="RefSeq" id="WP_006930726.1">
    <property type="nucleotide sequence ID" value="NZ_CM001402.1"/>
</dbReference>
<dbReference type="InterPro" id="IPR027417">
    <property type="entry name" value="P-loop_NTPase"/>
</dbReference>
<keyword evidence="5 7" id="KW-0805">Transcription regulation</keyword>
<comment type="function">
    <text evidence="7">Facilitates transcription termination by a mechanism that involves Rho binding to the nascent RNA, activation of Rho's RNA-dependent ATPase activity, and release of the mRNA from the DNA template.</text>
</comment>
<dbReference type="HOGENOM" id="CLU_016377_4_3_0"/>
<organism evidence="11 12">
    <name type="scientific">Caldithrix abyssi DSM 13497</name>
    <dbReference type="NCBI Taxonomy" id="880073"/>
    <lineage>
        <taxon>Bacteria</taxon>
        <taxon>Pseudomonadati</taxon>
        <taxon>Calditrichota</taxon>
        <taxon>Calditrichia</taxon>
        <taxon>Calditrichales</taxon>
        <taxon>Calditrichaceae</taxon>
        <taxon>Caldithrix</taxon>
    </lineage>
</organism>
<dbReference type="PANTHER" id="PTHR46425">
    <property type="entry name" value="TRANSCRIPTION TERMINATION FACTOR RHO"/>
    <property type="match status" value="1"/>
</dbReference>
<evidence type="ECO:0000256" key="5">
    <source>
        <dbReference type="ARBA" id="ARBA00023015"/>
    </source>
</evidence>
<dbReference type="HAMAP" id="MF_01884">
    <property type="entry name" value="Rho"/>
    <property type="match status" value="1"/>
</dbReference>
<dbReference type="InterPro" id="IPR012340">
    <property type="entry name" value="NA-bd_OB-fold"/>
</dbReference>
<evidence type="ECO:0000313" key="12">
    <source>
        <dbReference type="Proteomes" id="UP000004671"/>
    </source>
</evidence>
<dbReference type="eggNOG" id="COG1158">
    <property type="taxonomic scope" value="Bacteria"/>
</dbReference>
<comment type="caution">
    <text evidence="7">Lacks conserved residue(s) required for the propagation of feature annotation.</text>
</comment>
<comment type="subunit">
    <text evidence="7">Homohexamer. The homohexamer assembles into an open ring structure.</text>
</comment>
<dbReference type="GO" id="GO:0006353">
    <property type="term" value="P:DNA-templated transcription termination"/>
    <property type="evidence" value="ECO:0007669"/>
    <property type="project" value="UniProtKB-UniRule"/>
</dbReference>
<evidence type="ECO:0000313" key="11">
    <source>
        <dbReference type="EMBL" id="EHO43193.1"/>
    </source>
</evidence>
<gene>
    <name evidence="7 10" type="primary">rho</name>
    <name evidence="10" type="ORF">Cabys_2538</name>
    <name evidence="11" type="ORF">Calab_3595</name>
</gene>
<dbReference type="PROSITE" id="PS51856">
    <property type="entry name" value="RHO_RNA_BD"/>
    <property type="match status" value="1"/>
</dbReference>
<comment type="similarity">
    <text evidence="7 8">Belongs to the Rho family.</text>
</comment>
<evidence type="ECO:0000256" key="8">
    <source>
        <dbReference type="PROSITE-ProRule" id="PRU01203"/>
    </source>
</evidence>
<dbReference type="SUPFAM" id="SSF52540">
    <property type="entry name" value="P-loop containing nucleoside triphosphate hydrolases"/>
    <property type="match status" value="1"/>
</dbReference>
<evidence type="ECO:0000256" key="6">
    <source>
        <dbReference type="ARBA" id="ARBA00023163"/>
    </source>
</evidence>
<dbReference type="AlphaFoldDB" id="H1XYC6"/>
<dbReference type="Proteomes" id="UP000183868">
    <property type="component" value="Chromosome"/>
</dbReference>
<evidence type="ECO:0000313" key="10">
    <source>
        <dbReference type="EMBL" id="APF19287.1"/>
    </source>
</evidence>
<dbReference type="EC" id="3.6.4.-" evidence="7"/>
<keyword evidence="4 7" id="KW-0694">RNA-binding</keyword>
<sequence>MSPKKIIEGVLEITAQGHGFTRKAENNFLPSSEDAFVPPAFIKKFKLREGVLLKVVLQEGNSRGRYKPVGEILSVNDLPPEKYAAVPEIKSLTSIDPFEPLKIKMDEGDVTGCVIDLFTPLAKGTRGLIISPPRAGKTTILKHIAEAVLKNHPEVEVMILLIDERPEEVTDFRRTVGANVYFSSSDQSVENHLRIARLTVNMAIRKVEMGKDALVLIDSLTRMGRAFNKGSNTSGRTMSGGLDARALEIPRQFFGAARKIENGGSLTVLATILVETGSRMDDIIFQEFKGTGNMELVLSRACADRRIFPAINLKESGTRKEHKILDEDLLEKSHKLRRYLVNFDEVEAMKKLLQQIDEVC</sequence>
<keyword evidence="7" id="KW-0067">ATP-binding</keyword>
<dbReference type="OrthoDB" id="9805197at2"/>
<keyword evidence="3 7" id="KW-0347">Helicase</keyword>
<dbReference type="GO" id="GO:0005524">
    <property type="term" value="F:ATP binding"/>
    <property type="evidence" value="ECO:0007669"/>
    <property type="project" value="UniProtKB-UniRule"/>
</dbReference>